<dbReference type="Pfam" id="PF13087">
    <property type="entry name" value="AAA_12"/>
    <property type="match status" value="1"/>
</dbReference>
<comment type="similarity">
    <text evidence="3">Belongs to the DNA2/NAM7 helicase family.</text>
</comment>
<evidence type="ECO:0000256" key="7">
    <source>
        <dbReference type="ARBA" id="ARBA00022771"/>
    </source>
</evidence>
<comment type="subcellular location">
    <subcellularLocation>
        <location evidence="2">Cytoplasm</location>
    </subcellularLocation>
    <subcellularLocation>
        <location evidence="1">Nucleus</location>
    </subcellularLocation>
</comment>
<keyword evidence="16" id="KW-0175">Coiled coil</keyword>
<evidence type="ECO:0000256" key="15">
    <source>
        <dbReference type="PROSITE-ProRule" id="PRU00449"/>
    </source>
</evidence>
<dbReference type="InterPro" id="IPR027417">
    <property type="entry name" value="P-loop_NTPase"/>
</dbReference>
<evidence type="ECO:0000256" key="6">
    <source>
        <dbReference type="ARBA" id="ARBA00022741"/>
    </source>
</evidence>
<evidence type="ECO:0000256" key="8">
    <source>
        <dbReference type="ARBA" id="ARBA00022801"/>
    </source>
</evidence>
<evidence type="ECO:0000256" key="10">
    <source>
        <dbReference type="ARBA" id="ARBA00022833"/>
    </source>
</evidence>
<dbReference type="FunFam" id="3.30.1370.50:FF:000002">
    <property type="entry name" value="Immunoglobulin mu DNA-binding protein 2"/>
    <property type="match status" value="1"/>
</dbReference>
<name>A0A8J2RZW5_9CRUS</name>
<comment type="caution">
    <text evidence="20">The sequence shown here is derived from an EMBL/GenBank/DDBJ whole genome shotgun (WGS) entry which is preliminary data.</text>
</comment>
<dbReference type="Gene3D" id="4.10.1110.10">
    <property type="entry name" value="AN1-like Zinc finger"/>
    <property type="match status" value="1"/>
</dbReference>
<evidence type="ECO:0000256" key="9">
    <source>
        <dbReference type="ARBA" id="ARBA00022806"/>
    </source>
</evidence>
<dbReference type="InterPro" id="IPR048761">
    <property type="entry name" value="SMUBP-2_HCS1_1B"/>
</dbReference>
<keyword evidence="9" id="KW-0347">Helicase</keyword>
<dbReference type="InterPro" id="IPR047187">
    <property type="entry name" value="SF1_C_Upf1"/>
</dbReference>
<proteinExistence type="inferred from homology"/>
<evidence type="ECO:0000256" key="11">
    <source>
        <dbReference type="ARBA" id="ARBA00022840"/>
    </source>
</evidence>
<dbReference type="Pfam" id="PF01428">
    <property type="entry name" value="zf-AN1"/>
    <property type="match status" value="1"/>
</dbReference>
<dbReference type="SMART" id="SM00487">
    <property type="entry name" value="DEXDc"/>
    <property type="match status" value="1"/>
</dbReference>
<dbReference type="PANTHER" id="PTHR43788:SF8">
    <property type="entry name" value="DNA-BINDING PROTEIN SMUBP-2"/>
    <property type="match status" value="1"/>
</dbReference>
<dbReference type="Pfam" id="PF21138">
    <property type="entry name" value="SMUBP-2_HCS1_1B"/>
    <property type="match status" value="1"/>
</dbReference>
<dbReference type="GO" id="GO:0005737">
    <property type="term" value="C:cytoplasm"/>
    <property type="evidence" value="ECO:0007669"/>
    <property type="project" value="UniProtKB-SubCell"/>
</dbReference>
<dbReference type="OrthoDB" id="6513042at2759"/>
<dbReference type="InterPro" id="IPR014001">
    <property type="entry name" value="Helicase_ATP-bd"/>
</dbReference>
<dbReference type="InterPro" id="IPR001374">
    <property type="entry name" value="R3H_dom"/>
</dbReference>
<dbReference type="AlphaFoldDB" id="A0A8J2RZW5"/>
<dbReference type="CDD" id="cd18808">
    <property type="entry name" value="SF1_C_Upf1"/>
    <property type="match status" value="1"/>
</dbReference>
<keyword evidence="4" id="KW-0963">Cytoplasm</keyword>
<dbReference type="GO" id="GO:0005524">
    <property type="term" value="F:ATP binding"/>
    <property type="evidence" value="ECO:0007669"/>
    <property type="project" value="UniProtKB-KW"/>
</dbReference>
<dbReference type="GO" id="GO:0016787">
    <property type="term" value="F:hydrolase activity"/>
    <property type="evidence" value="ECO:0007669"/>
    <property type="project" value="UniProtKB-KW"/>
</dbReference>
<accession>A0A8J2RZW5</accession>
<evidence type="ECO:0000256" key="3">
    <source>
        <dbReference type="ARBA" id="ARBA00007913"/>
    </source>
</evidence>
<evidence type="ECO:0000259" key="18">
    <source>
        <dbReference type="PROSITE" id="PS51061"/>
    </source>
</evidence>
<evidence type="ECO:0000313" key="20">
    <source>
        <dbReference type="EMBL" id="CAH0112372.1"/>
    </source>
</evidence>
<dbReference type="EMBL" id="CAKKLH010000325">
    <property type="protein sequence ID" value="CAH0112372.1"/>
    <property type="molecule type" value="Genomic_DNA"/>
</dbReference>
<dbReference type="InterPro" id="IPR003593">
    <property type="entry name" value="AAA+_ATPase"/>
</dbReference>
<reference evidence="20" key="1">
    <citation type="submission" date="2021-11" db="EMBL/GenBank/DDBJ databases">
        <authorList>
            <person name="Schell T."/>
        </authorList>
    </citation>
    <scope>NUCLEOTIDE SEQUENCE</scope>
    <source>
        <strain evidence="20">M5</strain>
    </source>
</reference>
<evidence type="ECO:0000256" key="5">
    <source>
        <dbReference type="ARBA" id="ARBA00022723"/>
    </source>
</evidence>
<evidence type="ECO:0000259" key="19">
    <source>
        <dbReference type="PROSITE" id="PS51192"/>
    </source>
</evidence>
<feature type="domain" description="Helicase ATP-binding" evidence="19">
    <location>
        <begin position="210"/>
        <end position="418"/>
    </location>
</feature>
<keyword evidence="21" id="KW-1185">Reference proteome</keyword>
<dbReference type="GO" id="GO:0008270">
    <property type="term" value="F:zinc ion binding"/>
    <property type="evidence" value="ECO:0007669"/>
    <property type="project" value="UniProtKB-KW"/>
</dbReference>
<feature type="domain" description="R3H" evidence="18">
    <location>
        <begin position="689"/>
        <end position="760"/>
    </location>
</feature>
<comment type="catalytic activity">
    <reaction evidence="14">
        <text>ATP + H2O = ADP + phosphate + H(+)</text>
        <dbReference type="Rhea" id="RHEA:13065"/>
        <dbReference type="ChEBI" id="CHEBI:15377"/>
        <dbReference type="ChEBI" id="CHEBI:15378"/>
        <dbReference type="ChEBI" id="CHEBI:30616"/>
        <dbReference type="ChEBI" id="CHEBI:43474"/>
        <dbReference type="ChEBI" id="CHEBI:456216"/>
        <dbReference type="EC" id="3.6.4.12"/>
    </reaction>
    <physiologicalReaction direction="left-to-right" evidence="14">
        <dbReference type="Rhea" id="RHEA:13066"/>
    </physiologicalReaction>
</comment>
<dbReference type="SMART" id="SM00393">
    <property type="entry name" value="R3H"/>
    <property type="match status" value="1"/>
</dbReference>
<sequence>MQYNSLEDFVIQQLELLNLERDAEIAENRRLQENISAKQLQEKGVCILNLIVQGIRSGLYGRTIITFGCKLVGKELPSSNLSSGDIVGIFPNSSASQLEKDQICSGIVSCLKSSTIEIALDTDSDNIDLNDNECYKLLQLANSVTYRRLKMGLNSLKNYQGPAAALINTLFGGQTFSSATISLPPILLGYNSDLVWFNKNLDNSQKEAVEFALKQREVAVVHGPPGTGKTTTVVEIILQTVKAGSRVLACAPSNVAVDNMLEKLVSNSSVKAIRLGHPTRMQEAIQNRSLDAVLSNSEARSIVNDVRRDLDAQLKQMTKTKKRGPIFNEIKNLRKELRERETKAVKEVLSHANVILTTLTSATQEGPLKHLLPDHFDYVVIDECSQSTESACWLALTRAPRALLAGDHFQLPPTIISSEAERKGLGLTLMERIINRKEDGNLCVRMLTTQYRMHRDIMQWASNQLYQGKLEAHPSVASHLLMELPGVEENEDTGIPLLLIDTAGSDFHESAASEEGSKANSGEAALVALHVQRLIDSGVPARDIAVVTPYNLQVELLRQMLSGKHPQLEIRSVDGFQGREKEAIILSLVRSNSTGQVGFVADVRRLNVACTRARRHLCLVTDSSTTSRAASGLVEYMEKHGEVRSAHQYLQEMDNVVVPEIGNRKPREAAKIHKVVAQCKPTQDNYQSKEEKEEIASKIIAMLIGWSSSTECSSGCIKEFPSTMTAYERLVIHQWAEEHGFQHKSVGENHNRRIQVQKHIVSAAPQPHVKEISSLSVSEATIFLKNDAGEDDLSDLTEKINLIPNETSLKQKKKKQNFKFGMENPVASLKEKPVKSLAPNLPVSDLVDSNIQCDDCQKTVPKLNFALHRLRCTGSCPTEQAVKPKQKLMVKPLPVPLQVDRTKNLKVDKKVEDIDGILSEFRQLDNVCNYATCKTGISLMGQQCTLCKRRFCLSHHLPEIHGCGDAIRRQARNVTLKQGFVAPGSLLVKPKAVDVAKRAHLQRKLDSKLEDFSTQRAGKKEEKKKKK</sequence>
<evidence type="ECO:0008006" key="22">
    <source>
        <dbReference type="Google" id="ProtNLM"/>
    </source>
</evidence>
<feature type="coiled-coil region" evidence="16">
    <location>
        <begin position="14"/>
        <end position="43"/>
    </location>
</feature>
<evidence type="ECO:0000256" key="4">
    <source>
        <dbReference type="ARBA" id="ARBA00022490"/>
    </source>
</evidence>
<dbReference type="Pfam" id="PF13086">
    <property type="entry name" value="AAA_11"/>
    <property type="match status" value="1"/>
</dbReference>
<evidence type="ECO:0000256" key="12">
    <source>
        <dbReference type="ARBA" id="ARBA00022884"/>
    </source>
</evidence>
<evidence type="ECO:0000313" key="21">
    <source>
        <dbReference type="Proteomes" id="UP000789390"/>
    </source>
</evidence>
<dbReference type="SMART" id="SM00382">
    <property type="entry name" value="AAA"/>
    <property type="match status" value="1"/>
</dbReference>
<dbReference type="GO" id="GO:0043139">
    <property type="term" value="F:5'-3' DNA helicase activity"/>
    <property type="evidence" value="ECO:0007669"/>
    <property type="project" value="TreeGrafter"/>
</dbReference>
<dbReference type="PROSITE" id="PS51061">
    <property type="entry name" value="R3H"/>
    <property type="match status" value="1"/>
</dbReference>
<gene>
    <name evidence="20" type="ORF">DGAL_LOCUS16087</name>
</gene>
<keyword evidence="8" id="KW-0378">Hydrolase</keyword>
<dbReference type="InterPro" id="IPR036867">
    <property type="entry name" value="R3H_dom_sf"/>
</dbReference>
<keyword evidence="5" id="KW-0479">Metal-binding</keyword>
<keyword evidence="11" id="KW-0067">ATP-binding</keyword>
<keyword evidence="7 15" id="KW-0863">Zinc-finger</keyword>
<keyword evidence="6" id="KW-0547">Nucleotide-binding</keyword>
<dbReference type="NCBIfam" id="TIGR00376">
    <property type="entry name" value="IGHMBP2 family helicase"/>
    <property type="match status" value="1"/>
</dbReference>
<keyword evidence="12" id="KW-0694">RNA-binding</keyword>
<evidence type="ECO:0000256" key="16">
    <source>
        <dbReference type="SAM" id="Coils"/>
    </source>
</evidence>
<dbReference type="SMART" id="SM00154">
    <property type="entry name" value="ZnF_AN1"/>
    <property type="match status" value="1"/>
</dbReference>
<dbReference type="GO" id="GO:0003677">
    <property type="term" value="F:DNA binding"/>
    <property type="evidence" value="ECO:0007669"/>
    <property type="project" value="InterPro"/>
</dbReference>
<dbReference type="Pfam" id="PF01424">
    <property type="entry name" value="R3H"/>
    <property type="match status" value="1"/>
</dbReference>
<dbReference type="Gene3D" id="3.40.50.300">
    <property type="entry name" value="P-loop containing nucleotide triphosphate hydrolases"/>
    <property type="match status" value="2"/>
</dbReference>
<evidence type="ECO:0000256" key="1">
    <source>
        <dbReference type="ARBA" id="ARBA00004123"/>
    </source>
</evidence>
<dbReference type="SUPFAM" id="SSF118310">
    <property type="entry name" value="AN1-like Zinc finger"/>
    <property type="match status" value="1"/>
</dbReference>
<dbReference type="InterPro" id="IPR050534">
    <property type="entry name" value="Coronavir_polyprotein_1ab"/>
</dbReference>
<dbReference type="InterPro" id="IPR000058">
    <property type="entry name" value="Znf_AN1"/>
</dbReference>
<dbReference type="GO" id="GO:0005634">
    <property type="term" value="C:nucleus"/>
    <property type="evidence" value="ECO:0007669"/>
    <property type="project" value="UniProtKB-SubCell"/>
</dbReference>
<dbReference type="Proteomes" id="UP000789390">
    <property type="component" value="Unassembled WGS sequence"/>
</dbReference>
<dbReference type="SUPFAM" id="SSF52540">
    <property type="entry name" value="P-loop containing nucleoside triphosphate hydrolases"/>
    <property type="match status" value="1"/>
</dbReference>
<evidence type="ECO:0000259" key="17">
    <source>
        <dbReference type="PROSITE" id="PS51039"/>
    </source>
</evidence>
<dbReference type="InterPro" id="IPR041677">
    <property type="entry name" value="DNA2/NAM7_AAA_11"/>
</dbReference>
<dbReference type="InterPro" id="IPR004483">
    <property type="entry name" value="SMUBP-2/Hcs1-like"/>
</dbReference>
<keyword evidence="10" id="KW-0862">Zinc</keyword>
<feature type="domain" description="AN1-type" evidence="17">
    <location>
        <begin position="922"/>
        <end position="971"/>
    </location>
</feature>
<organism evidence="20 21">
    <name type="scientific">Daphnia galeata</name>
    <dbReference type="NCBI Taxonomy" id="27404"/>
    <lineage>
        <taxon>Eukaryota</taxon>
        <taxon>Metazoa</taxon>
        <taxon>Ecdysozoa</taxon>
        <taxon>Arthropoda</taxon>
        <taxon>Crustacea</taxon>
        <taxon>Branchiopoda</taxon>
        <taxon>Diplostraca</taxon>
        <taxon>Cladocera</taxon>
        <taxon>Anomopoda</taxon>
        <taxon>Daphniidae</taxon>
        <taxon>Daphnia</taxon>
    </lineage>
</organism>
<dbReference type="PANTHER" id="PTHR43788">
    <property type="entry name" value="DNA2/NAM7 HELICASE FAMILY MEMBER"/>
    <property type="match status" value="1"/>
</dbReference>
<evidence type="ECO:0000256" key="2">
    <source>
        <dbReference type="ARBA" id="ARBA00004496"/>
    </source>
</evidence>
<evidence type="ECO:0000256" key="14">
    <source>
        <dbReference type="ARBA" id="ARBA00048432"/>
    </source>
</evidence>
<dbReference type="CDD" id="cd18044">
    <property type="entry name" value="DEXXQc_SMUBP2"/>
    <property type="match status" value="1"/>
</dbReference>
<dbReference type="Gene3D" id="2.40.30.270">
    <property type="match status" value="1"/>
</dbReference>
<dbReference type="GO" id="GO:0003723">
    <property type="term" value="F:RNA binding"/>
    <property type="evidence" value="ECO:0007669"/>
    <property type="project" value="UniProtKB-KW"/>
</dbReference>
<protein>
    <recommendedName>
        <fullName evidence="22">DNA-binding protein SMUBP-2</fullName>
    </recommendedName>
</protein>
<keyword evidence="13" id="KW-0539">Nucleus</keyword>
<dbReference type="PROSITE" id="PS51039">
    <property type="entry name" value="ZF_AN1"/>
    <property type="match status" value="1"/>
</dbReference>
<dbReference type="SUPFAM" id="SSF82708">
    <property type="entry name" value="R3H domain"/>
    <property type="match status" value="1"/>
</dbReference>
<dbReference type="InterPro" id="IPR041679">
    <property type="entry name" value="DNA2/NAM7-like_C"/>
</dbReference>
<dbReference type="Gene3D" id="3.30.1370.50">
    <property type="entry name" value="R3H-like domain"/>
    <property type="match status" value="1"/>
</dbReference>
<dbReference type="FunFam" id="3.40.50.300:FF:001146">
    <property type="entry name" value="DNA-binding protein SMUBP-2 isoform X1"/>
    <property type="match status" value="1"/>
</dbReference>
<dbReference type="PROSITE" id="PS51192">
    <property type="entry name" value="HELICASE_ATP_BIND_1"/>
    <property type="match status" value="1"/>
</dbReference>
<dbReference type="InterPro" id="IPR035896">
    <property type="entry name" value="AN1-like_Znf"/>
</dbReference>
<evidence type="ECO:0000256" key="13">
    <source>
        <dbReference type="ARBA" id="ARBA00023242"/>
    </source>
</evidence>